<keyword evidence="2" id="KW-0489">Methyltransferase</keyword>
<keyword evidence="1" id="KW-0698">rRNA processing</keyword>
<evidence type="ECO:0000259" key="6">
    <source>
        <dbReference type="Pfam" id="PF01728"/>
    </source>
</evidence>
<organism evidence="7 8">
    <name type="scientific">Thlaspi arvense</name>
    <name type="common">Field penny-cress</name>
    <dbReference type="NCBI Taxonomy" id="13288"/>
    <lineage>
        <taxon>Eukaryota</taxon>
        <taxon>Viridiplantae</taxon>
        <taxon>Streptophyta</taxon>
        <taxon>Embryophyta</taxon>
        <taxon>Tracheophyta</taxon>
        <taxon>Spermatophyta</taxon>
        <taxon>Magnoliopsida</taxon>
        <taxon>eudicotyledons</taxon>
        <taxon>Gunneridae</taxon>
        <taxon>Pentapetalae</taxon>
        <taxon>rosids</taxon>
        <taxon>malvids</taxon>
        <taxon>Brassicales</taxon>
        <taxon>Brassicaceae</taxon>
        <taxon>Thlaspideae</taxon>
        <taxon>Thlaspi</taxon>
    </lineage>
</organism>
<evidence type="ECO:0000256" key="3">
    <source>
        <dbReference type="ARBA" id="ARBA00022679"/>
    </source>
</evidence>
<dbReference type="PANTHER" id="PTHR10920">
    <property type="entry name" value="RIBOSOMAL RNA METHYLTRANSFERASE"/>
    <property type="match status" value="1"/>
</dbReference>
<dbReference type="GO" id="GO:0008650">
    <property type="term" value="F:rRNA (uridine-2'-O-)-methyltransferase activity"/>
    <property type="evidence" value="ECO:0007669"/>
    <property type="project" value="TreeGrafter"/>
</dbReference>
<dbReference type="Pfam" id="PF01728">
    <property type="entry name" value="FtsJ"/>
    <property type="match status" value="1"/>
</dbReference>
<evidence type="ECO:0000256" key="4">
    <source>
        <dbReference type="ARBA" id="ARBA00022691"/>
    </source>
</evidence>
<dbReference type="EMBL" id="OU466862">
    <property type="protein sequence ID" value="CAH2071829.1"/>
    <property type="molecule type" value="Genomic_DNA"/>
</dbReference>
<evidence type="ECO:0000256" key="5">
    <source>
        <dbReference type="SAM" id="MobiDB-lite"/>
    </source>
</evidence>
<dbReference type="InterPro" id="IPR029063">
    <property type="entry name" value="SAM-dependent_MTases_sf"/>
</dbReference>
<protein>
    <recommendedName>
        <fullName evidence="6">Ribosomal RNA methyltransferase FtsJ domain-containing protein</fullName>
    </recommendedName>
</protein>
<accession>A0AAU9SW60</accession>
<dbReference type="AlphaFoldDB" id="A0AAU9SW60"/>
<dbReference type="PANTHER" id="PTHR10920:SF13">
    <property type="entry name" value="PRE-RRNA 2'-O-RIBOSE RNA METHYLTRANSFERASE FTSJ3"/>
    <property type="match status" value="1"/>
</dbReference>
<feature type="region of interest" description="Disordered" evidence="5">
    <location>
        <begin position="1"/>
        <end position="42"/>
    </location>
</feature>
<keyword evidence="4" id="KW-0949">S-adenosyl-L-methionine</keyword>
<name>A0AAU9SW60_THLAR</name>
<sequence length="152" mass="17820">MNPYRHNSPRSDDADEFQSELSEETESGVDDGESESEEDQIVEFGHETMKEELERLREENRVYKKRRVTSLFTNSIIRICFRTLLLSFPARTNTLEESLTMPKVKGKHRLDKYYHLAKEIGFRSRASYKLLQLDEKHNLLHNSKAVLDLCAL</sequence>
<evidence type="ECO:0000313" key="8">
    <source>
        <dbReference type="Proteomes" id="UP000836841"/>
    </source>
</evidence>
<evidence type="ECO:0000256" key="1">
    <source>
        <dbReference type="ARBA" id="ARBA00022552"/>
    </source>
</evidence>
<dbReference type="Gene3D" id="3.40.50.150">
    <property type="entry name" value="Vaccinia Virus protein VP39"/>
    <property type="match status" value="1"/>
</dbReference>
<dbReference type="InterPro" id="IPR050082">
    <property type="entry name" value="RNA_methyltr_RlmE"/>
</dbReference>
<dbReference type="GO" id="GO:0030687">
    <property type="term" value="C:preribosome, large subunit precursor"/>
    <property type="evidence" value="ECO:0007669"/>
    <property type="project" value="TreeGrafter"/>
</dbReference>
<dbReference type="GO" id="GO:0000466">
    <property type="term" value="P:maturation of 5.8S rRNA from tricistronic rRNA transcript (SSU-rRNA, 5.8S rRNA, LSU-rRNA)"/>
    <property type="evidence" value="ECO:0007669"/>
    <property type="project" value="TreeGrafter"/>
</dbReference>
<gene>
    <name evidence="7" type="ORF">TAV2_LOCUS18977</name>
</gene>
<dbReference type="SUPFAM" id="SSF53335">
    <property type="entry name" value="S-adenosyl-L-methionine-dependent methyltransferases"/>
    <property type="match status" value="1"/>
</dbReference>
<evidence type="ECO:0000313" key="7">
    <source>
        <dbReference type="EMBL" id="CAH2071829.1"/>
    </source>
</evidence>
<evidence type="ECO:0000256" key="2">
    <source>
        <dbReference type="ARBA" id="ARBA00022603"/>
    </source>
</evidence>
<feature type="compositionally biased region" description="Acidic residues" evidence="5">
    <location>
        <begin position="13"/>
        <end position="41"/>
    </location>
</feature>
<keyword evidence="8" id="KW-1185">Reference proteome</keyword>
<dbReference type="GO" id="GO:0005730">
    <property type="term" value="C:nucleolus"/>
    <property type="evidence" value="ECO:0007669"/>
    <property type="project" value="TreeGrafter"/>
</dbReference>
<dbReference type="GO" id="GO:0016435">
    <property type="term" value="F:rRNA (guanine) methyltransferase activity"/>
    <property type="evidence" value="ECO:0007669"/>
    <property type="project" value="TreeGrafter"/>
</dbReference>
<dbReference type="InterPro" id="IPR002877">
    <property type="entry name" value="RNA_MeTrfase_FtsJ_dom"/>
</dbReference>
<feature type="domain" description="Ribosomal RNA methyltransferase FtsJ" evidence="6">
    <location>
        <begin position="122"/>
        <end position="151"/>
    </location>
</feature>
<proteinExistence type="predicted"/>
<dbReference type="Proteomes" id="UP000836841">
    <property type="component" value="Chromosome 6"/>
</dbReference>
<keyword evidence="3" id="KW-0808">Transferase</keyword>
<reference evidence="7 8" key="1">
    <citation type="submission" date="2022-03" db="EMBL/GenBank/DDBJ databases">
        <authorList>
            <person name="Nunn A."/>
            <person name="Chopra R."/>
            <person name="Nunn A."/>
            <person name="Contreras Garrido A."/>
        </authorList>
    </citation>
    <scope>NUCLEOTIDE SEQUENCE [LARGE SCALE GENOMIC DNA]</scope>
</reference>
<dbReference type="GO" id="GO:0000463">
    <property type="term" value="P:maturation of LSU-rRNA from tricistronic rRNA transcript (SSU-rRNA, 5.8S rRNA, LSU-rRNA)"/>
    <property type="evidence" value="ECO:0007669"/>
    <property type="project" value="TreeGrafter"/>
</dbReference>